<feature type="domain" description="Peptidase S1" evidence="5">
    <location>
        <begin position="261"/>
        <end position="447"/>
    </location>
</feature>
<protein>
    <submittedName>
        <fullName evidence="6">Elastase 2-like protein</fullName>
    </submittedName>
</protein>
<dbReference type="FunFam" id="2.40.10.10:FF:000166">
    <property type="entry name" value="Trypsin"/>
    <property type="match status" value="1"/>
</dbReference>
<dbReference type="Pfam" id="PF00089">
    <property type="entry name" value="Trypsin"/>
    <property type="match status" value="1"/>
</dbReference>
<dbReference type="GO" id="GO:0004252">
    <property type="term" value="F:serine-type endopeptidase activity"/>
    <property type="evidence" value="ECO:0007669"/>
    <property type="project" value="InterPro"/>
</dbReference>
<dbReference type="PANTHER" id="PTHR24252:SF7">
    <property type="entry name" value="HYALIN"/>
    <property type="match status" value="1"/>
</dbReference>
<keyword evidence="3" id="KW-1015">Disulfide bond</keyword>
<dbReference type="SMART" id="SM00020">
    <property type="entry name" value="Tryp_SPc"/>
    <property type="match status" value="1"/>
</dbReference>
<evidence type="ECO:0000256" key="1">
    <source>
        <dbReference type="ARBA" id="ARBA00022670"/>
    </source>
</evidence>
<dbReference type="PRINTS" id="PR00722">
    <property type="entry name" value="CHYMOTRYPSIN"/>
</dbReference>
<evidence type="ECO:0000256" key="3">
    <source>
        <dbReference type="ARBA" id="ARBA00023157"/>
    </source>
</evidence>
<reference evidence="6" key="2">
    <citation type="journal article" date="2005" name="Curr. Biol.">
        <title>Remodelling of the homeobox gene complement in the tunicate Oikopleura dioica.</title>
        <authorList>
            <person name="Edvardsen R.B."/>
            <person name="Seo H.C."/>
            <person name="Jensen M.F."/>
            <person name="Mialon A."/>
            <person name="Mikhaleva J."/>
            <person name="Bjordal M."/>
            <person name="Cartry J."/>
            <person name="Reinhardt R."/>
            <person name="Weissenbach J."/>
            <person name="Wincker P."/>
            <person name="Chourrout D."/>
        </authorList>
    </citation>
    <scope>NUCLEOTIDE SEQUENCE</scope>
</reference>
<name>Q675S3_OIKDI</name>
<dbReference type="InterPro" id="IPR001314">
    <property type="entry name" value="Peptidase_S1A"/>
</dbReference>
<gene>
    <name evidence="6" type="ORF">005-20</name>
</gene>
<dbReference type="SUPFAM" id="SSF50494">
    <property type="entry name" value="Trypsin-like serine proteases"/>
    <property type="match status" value="1"/>
</dbReference>
<keyword evidence="2" id="KW-0720">Serine protease</keyword>
<dbReference type="AlphaFoldDB" id="Q675S3"/>
<evidence type="ECO:0000256" key="4">
    <source>
        <dbReference type="SAM" id="MobiDB-lite"/>
    </source>
</evidence>
<feature type="region of interest" description="Disordered" evidence="4">
    <location>
        <begin position="191"/>
        <end position="220"/>
    </location>
</feature>
<dbReference type="InterPro" id="IPR043504">
    <property type="entry name" value="Peptidase_S1_PA_chymotrypsin"/>
</dbReference>
<evidence type="ECO:0000259" key="5">
    <source>
        <dbReference type="PROSITE" id="PS50240"/>
    </source>
</evidence>
<feature type="region of interest" description="Disordered" evidence="4">
    <location>
        <begin position="79"/>
        <end position="122"/>
    </location>
</feature>
<dbReference type="CDD" id="cd00190">
    <property type="entry name" value="Tryp_SPc"/>
    <property type="match status" value="1"/>
</dbReference>
<reference evidence="6" key="1">
    <citation type="journal article" date="2004" name="Nature">
        <title>Hox cluster disintegration with persistent anteroposterior order of expression in Oikopleura dioica.</title>
        <authorList>
            <person name="Seo H.C."/>
            <person name="Edvardsen R.B."/>
            <person name="Maeland A.D."/>
            <person name="Bjordal M."/>
            <person name="Jensen M.F."/>
            <person name="Hansen A."/>
            <person name="Flaat M."/>
            <person name="Weissenbach J."/>
            <person name="Lehrach H."/>
            <person name="Wincker P."/>
            <person name="Reinhardt R."/>
            <person name="Chourrout D."/>
        </authorList>
    </citation>
    <scope>NUCLEOTIDE SEQUENCE</scope>
</reference>
<dbReference type="InterPro" id="IPR009003">
    <property type="entry name" value="Peptidase_S1_PA"/>
</dbReference>
<dbReference type="EMBL" id="AY449461">
    <property type="protein sequence ID" value="AAS21443.1"/>
    <property type="molecule type" value="Genomic_DNA"/>
</dbReference>
<dbReference type="PROSITE" id="PS50240">
    <property type="entry name" value="TRYPSIN_DOM"/>
    <property type="match status" value="1"/>
</dbReference>
<evidence type="ECO:0000313" key="6">
    <source>
        <dbReference type="EMBL" id="AAS21443.1"/>
    </source>
</evidence>
<proteinExistence type="predicted"/>
<accession>Q675S3</accession>
<dbReference type="GO" id="GO:0006508">
    <property type="term" value="P:proteolysis"/>
    <property type="evidence" value="ECO:0007669"/>
    <property type="project" value="UniProtKB-KW"/>
</dbReference>
<dbReference type="InterPro" id="IPR018114">
    <property type="entry name" value="TRYPSIN_HIS"/>
</dbReference>
<keyword evidence="2" id="KW-0378">Hydrolase</keyword>
<feature type="compositionally biased region" description="Basic and acidic residues" evidence="4">
    <location>
        <begin position="79"/>
        <end position="102"/>
    </location>
</feature>
<sequence length="515" mass="56914">MANPIENGQWKCNEPAKTGRATCEAVCQNDWHDQNWHRMQFSIKCKEGLKMREQMVGERSCSPRERGIQCWQEPWADAARDLKTPKSTEQSAEKTEREKLYARSDASPVLSPSGLSKDKSTPFSTAQASCGSCSILTEAGSEAKLHVSRQVTNVTQKMPIKSILWQTEAGSAEKVKLDSTVNRNVTLQIQSDTESSAPRQDLTKGGSKSNDVCEFESGKETTDVEFQETTDFIPAGLNTCTTDSNFPASRGFPGLDDDYRIVGGVTVQANSIPWAVLLHVKTYSGWTGQCAGSILSEHWVVTAAHCCRGIRSITGKFGEHNKYHYDQTSEFSLTTDNIFIHPKYYDSSDDGTKMNYDVCLLKFEEDILARAPNKEAVKPICLPTEDVTHGDACWVAGWGTTSYGGFGAAELQSVGVSIMDHNYCMDKSFSIDPQEGNNYELTPDNIILTRKRIMTALPTLAKMLARATLVELLSAIETVSLPSSELSRAETDVHTKESQVFTLRPLLRKTGLSKL</sequence>
<dbReference type="PANTHER" id="PTHR24252">
    <property type="entry name" value="ACROSIN-RELATED"/>
    <property type="match status" value="1"/>
</dbReference>
<evidence type="ECO:0000256" key="2">
    <source>
        <dbReference type="ARBA" id="ARBA00022825"/>
    </source>
</evidence>
<keyword evidence="1" id="KW-0645">Protease</keyword>
<organism evidence="6">
    <name type="scientific">Oikopleura dioica</name>
    <name type="common">Tunicate</name>
    <dbReference type="NCBI Taxonomy" id="34765"/>
    <lineage>
        <taxon>Eukaryota</taxon>
        <taxon>Metazoa</taxon>
        <taxon>Chordata</taxon>
        <taxon>Tunicata</taxon>
        <taxon>Appendicularia</taxon>
        <taxon>Copelata</taxon>
        <taxon>Oikopleuridae</taxon>
        <taxon>Oikopleura</taxon>
    </lineage>
</organism>
<dbReference type="InterPro" id="IPR001254">
    <property type="entry name" value="Trypsin_dom"/>
</dbReference>
<dbReference type="PROSITE" id="PS00134">
    <property type="entry name" value="TRYPSIN_HIS"/>
    <property type="match status" value="1"/>
</dbReference>
<dbReference type="Gene3D" id="2.40.10.10">
    <property type="entry name" value="Trypsin-like serine proteases"/>
    <property type="match status" value="1"/>
</dbReference>